<proteinExistence type="predicted"/>
<sequence>MIVVSLELSFLSYKELDDERVKSRTPAENSYKFTWKLHNFSTISNPVRSQVFTTLEDENIKWSFAVGYVPMGSDTSRNYDDEYLSLYLVWEHKDRICICQLLPNCLQISLYASKIKWMIPHIKRHGSHWFGPGDLEYFGWEQFATVREVQRCISDNTLIIECDIDDLRQIVKLRSLD</sequence>
<dbReference type="EMBL" id="JAWXYG010000011">
    <property type="protein sequence ID" value="KAK4259679.1"/>
    <property type="molecule type" value="Genomic_DNA"/>
</dbReference>
<protein>
    <recommendedName>
        <fullName evidence="1">MATH domain-containing protein</fullName>
    </recommendedName>
</protein>
<dbReference type="Proteomes" id="UP001293593">
    <property type="component" value="Unassembled WGS sequence"/>
</dbReference>
<evidence type="ECO:0000313" key="3">
    <source>
        <dbReference type="Proteomes" id="UP001293593"/>
    </source>
</evidence>
<dbReference type="SUPFAM" id="SSF49599">
    <property type="entry name" value="TRAF domain-like"/>
    <property type="match status" value="1"/>
</dbReference>
<dbReference type="AlphaFoldDB" id="A0AAE1J0U4"/>
<dbReference type="InterPro" id="IPR002083">
    <property type="entry name" value="MATH/TRAF_dom"/>
</dbReference>
<dbReference type="Gene3D" id="2.60.210.10">
    <property type="entry name" value="Apoptosis, Tumor Necrosis Factor Receptor Associated Protein 2, Chain A"/>
    <property type="match status" value="1"/>
</dbReference>
<dbReference type="PROSITE" id="PS50144">
    <property type="entry name" value="MATH"/>
    <property type="match status" value="1"/>
</dbReference>
<feature type="domain" description="MATH" evidence="1">
    <location>
        <begin position="30"/>
        <end position="164"/>
    </location>
</feature>
<evidence type="ECO:0000259" key="1">
    <source>
        <dbReference type="PROSITE" id="PS50144"/>
    </source>
</evidence>
<reference evidence="2" key="1">
    <citation type="submission" date="2023-10" db="EMBL/GenBank/DDBJ databases">
        <title>Chromosome-level genome of the transformable northern wattle, Acacia crassicarpa.</title>
        <authorList>
            <person name="Massaro I."/>
            <person name="Sinha N.R."/>
            <person name="Poethig S."/>
            <person name="Leichty A.R."/>
        </authorList>
    </citation>
    <scope>NUCLEOTIDE SEQUENCE</scope>
    <source>
        <strain evidence="2">Acra3RX</strain>
        <tissue evidence="2">Leaf</tissue>
    </source>
</reference>
<accession>A0AAE1J0U4</accession>
<evidence type="ECO:0000313" key="2">
    <source>
        <dbReference type="EMBL" id="KAK4259679.1"/>
    </source>
</evidence>
<dbReference type="InterPro" id="IPR008974">
    <property type="entry name" value="TRAF-like"/>
</dbReference>
<gene>
    <name evidence="2" type="ORF">QN277_005987</name>
</gene>
<keyword evidence="3" id="KW-1185">Reference proteome</keyword>
<dbReference type="CDD" id="cd00121">
    <property type="entry name" value="MATH"/>
    <property type="match status" value="1"/>
</dbReference>
<name>A0AAE1J0U4_9FABA</name>
<organism evidence="2 3">
    <name type="scientific">Acacia crassicarpa</name>
    <name type="common">northern wattle</name>
    <dbReference type="NCBI Taxonomy" id="499986"/>
    <lineage>
        <taxon>Eukaryota</taxon>
        <taxon>Viridiplantae</taxon>
        <taxon>Streptophyta</taxon>
        <taxon>Embryophyta</taxon>
        <taxon>Tracheophyta</taxon>
        <taxon>Spermatophyta</taxon>
        <taxon>Magnoliopsida</taxon>
        <taxon>eudicotyledons</taxon>
        <taxon>Gunneridae</taxon>
        <taxon>Pentapetalae</taxon>
        <taxon>rosids</taxon>
        <taxon>fabids</taxon>
        <taxon>Fabales</taxon>
        <taxon>Fabaceae</taxon>
        <taxon>Caesalpinioideae</taxon>
        <taxon>mimosoid clade</taxon>
        <taxon>Acacieae</taxon>
        <taxon>Acacia</taxon>
    </lineage>
</organism>
<comment type="caution">
    <text evidence="2">The sequence shown here is derived from an EMBL/GenBank/DDBJ whole genome shotgun (WGS) entry which is preliminary data.</text>
</comment>